<dbReference type="GO" id="GO:0016491">
    <property type="term" value="F:oxidoreductase activity"/>
    <property type="evidence" value="ECO:0007669"/>
    <property type="project" value="UniProtKB-KW"/>
</dbReference>
<dbReference type="InterPro" id="IPR045312">
    <property type="entry name" value="PCBER-like"/>
</dbReference>
<dbReference type="InterPro" id="IPR036291">
    <property type="entry name" value="NAD(P)-bd_dom_sf"/>
</dbReference>
<protein>
    <submittedName>
        <fullName evidence="4">NAD(P)-binding protein</fullName>
    </submittedName>
</protein>
<feature type="domain" description="NmrA-like" evidence="3">
    <location>
        <begin position="8"/>
        <end position="244"/>
    </location>
</feature>
<dbReference type="SUPFAM" id="SSF51735">
    <property type="entry name" value="NAD(P)-binding Rossmann-fold domains"/>
    <property type="match status" value="1"/>
</dbReference>
<proteinExistence type="predicted"/>
<keyword evidence="5" id="KW-1185">Reference proteome</keyword>
<keyword evidence="1" id="KW-0521">NADP</keyword>
<dbReference type="Proteomes" id="UP000235672">
    <property type="component" value="Unassembled WGS sequence"/>
</dbReference>
<evidence type="ECO:0000256" key="1">
    <source>
        <dbReference type="ARBA" id="ARBA00022857"/>
    </source>
</evidence>
<sequence length="309" mass="33850">MSTTPFHNIALLGATGNLGSKVLGALNNAGFTVTAIQRKDSRNTPEGAAKSIKVDLSSESDLKSAFQGQDVVISAMPYPRLATDKIWMNAAISAGVKRIVPSEFSSNLENNLSRKLPIVLDKIEIRKYVEKLAEDGKVEWTSVNNGPFTLPFAWLSGWMGPSVASRATTIHDSGDQIVATSTLERIGEAVAKVLLPEHAEATKNMPIYVYSTAVSERKLTNIVSKLTGIEFQENRMSIETVTKDAFEAAENGDRSKMGDFYVAFCFGEGYGGDFRYMASNDMLGLQEMSDVELEEMIKGWLKETEVNKE</sequence>
<accession>A0A2J6PF00</accession>
<dbReference type="Gene3D" id="3.90.25.10">
    <property type="entry name" value="UDP-galactose 4-epimerase, domain 1"/>
    <property type="match status" value="1"/>
</dbReference>
<dbReference type="PANTHER" id="PTHR47706">
    <property type="entry name" value="NMRA-LIKE FAMILY PROTEIN"/>
    <property type="match status" value="1"/>
</dbReference>
<dbReference type="OrthoDB" id="9974981at2759"/>
<name>A0A2J6PF00_9HELO</name>
<evidence type="ECO:0000313" key="5">
    <source>
        <dbReference type="Proteomes" id="UP000235672"/>
    </source>
</evidence>
<dbReference type="CDD" id="cd05259">
    <property type="entry name" value="PCBER_SDR_a"/>
    <property type="match status" value="1"/>
</dbReference>
<evidence type="ECO:0000313" key="4">
    <source>
        <dbReference type="EMBL" id="PMD12476.1"/>
    </source>
</evidence>
<evidence type="ECO:0000259" key="3">
    <source>
        <dbReference type="Pfam" id="PF05368"/>
    </source>
</evidence>
<keyword evidence="2" id="KW-0560">Oxidoreductase</keyword>
<dbReference type="Gene3D" id="3.40.50.720">
    <property type="entry name" value="NAD(P)-binding Rossmann-like Domain"/>
    <property type="match status" value="1"/>
</dbReference>
<dbReference type="STRING" id="1745343.A0A2J6PF00"/>
<organism evidence="4 5">
    <name type="scientific">Hyaloscypha hepaticicola</name>
    <dbReference type="NCBI Taxonomy" id="2082293"/>
    <lineage>
        <taxon>Eukaryota</taxon>
        <taxon>Fungi</taxon>
        <taxon>Dikarya</taxon>
        <taxon>Ascomycota</taxon>
        <taxon>Pezizomycotina</taxon>
        <taxon>Leotiomycetes</taxon>
        <taxon>Helotiales</taxon>
        <taxon>Hyaloscyphaceae</taxon>
        <taxon>Hyaloscypha</taxon>
    </lineage>
</organism>
<dbReference type="PANTHER" id="PTHR47706:SF1">
    <property type="entry name" value="CIPA-LIKE, PUTATIVE (AFU_ORTHOLOGUE AFUA_1G12460)-RELATED"/>
    <property type="match status" value="1"/>
</dbReference>
<dbReference type="InterPro" id="IPR008030">
    <property type="entry name" value="NmrA-like"/>
</dbReference>
<evidence type="ECO:0000256" key="2">
    <source>
        <dbReference type="ARBA" id="ARBA00023002"/>
    </source>
</evidence>
<dbReference type="AlphaFoldDB" id="A0A2J6PF00"/>
<gene>
    <name evidence="4" type="ORF">NA56DRAFT_675209</name>
</gene>
<dbReference type="Pfam" id="PF05368">
    <property type="entry name" value="NmrA"/>
    <property type="match status" value="1"/>
</dbReference>
<dbReference type="EMBL" id="KZ613549">
    <property type="protein sequence ID" value="PMD12476.1"/>
    <property type="molecule type" value="Genomic_DNA"/>
</dbReference>
<reference evidence="4 5" key="1">
    <citation type="submission" date="2016-05" db="EMBL/GenBank/DDBJ databases">
        <title>A degradative enzymes factory behind the ericoid mycorrhizal symbiosis.</title>
        <authorList>
            <consortium name="DOE Joint Genome Institute"/>
            <person name="Martino E."/>
            <person name="Morin E."/>
            <person name="Grelet G."/>
            <person name="Kuo A."/>
            <person name="Kohler A."/>
            <person name="Daghino S."/>
            <person name="Barry K."/>
            <person name="Choi C."/>
            <person name="Cichocki N."/>
            <person name="Clum A."/>
            <person name="Copeland A."/>
            <person name="Hainaut M."/>
            <person name="Haridas S."/>
            <person name="Labutti K."/>
            <person name="Lindquist E."/>
            <person name="Lipzen A."/>
            <person name="Khouja H.-R."/>
            <person name="Murat C."/>
            <person name="Ohm R."/>
            <person name="Olson A."/>
            <person name="Spatafora J."/>
            <person name="Veneault-Fourrey C."/>
            <person name="Henrissat B."/>
            <person name="Grigoriev I."/>
            <person name="Martin F."/>
            <person name="Perotto S."/>
        </authorList>
    </citation>
    <scope>NUCLEOTIDE SEQUENCE [LARGE SCALE GENOMIC DNA]</scope>
    <source>
        <strain evidence="4 5">UAMH 7357</strain>
    </source>
</reference>
<dbReference type="InterPro" id="IPR051609">
    <property type="entry name" value="NmrA/Isoflavone_reductase-like"/>
</dbReference>